<feature type="transmembrane region" description="Helical" evidence="6">
    <location>
        <begin position="289"/>
        <end position="313"/>
    </location>
</feature>
<dbReference type="InterPro" id="IPR003439">
    <property type="entry name" value="ABC_transporter-like_ATP-bd"/>
</dbReference>
<feature type="transmembrane region" description="Helical" evidence="6">
    <location>
        <begin position="217"/>
        <end position="234"/>
    </location>
</feature>
<evidence type="ECO:0000256" key="3">
    <source>
        <dbReference type="ARBA" id="ARBA00022692"/>
    </source>
</evidence>
<dbReference type="Gene3D" id="3.40.50.300">
    <property type="entry name" value="P-loop containing nucleotide triphosphate hydrolases"/>
    <property type="match status" value="1"/>
</dbReference>
<evidence type="ECO:0000259" key="7">
    <source>
        <dbReference type="Pfam" id="PF00005"/>
    </source>
</evidence>
<dbReference type="SUPFAM" id="SSF52540">
    <property type="entry name" value="P-loop containing nucleoside triphosphate hydrolases"/>
    <property type="match status" value="1"/>
</dbReference>
<keyword evidence="3 6" id="KW-0812">Transmembrane</keyword>
<dbReference type="GO" id="GO:0005524">
    <property type="term" value="F:ATP binding"/>
    <property type="evidence" value="ECO:0007669"/>
    <property type="project" value="InterPro"/>
</dbReference>
<feature type="transmembrane region" description="Helical" evidence="6">
    <location>
        <begin position="353"/>
        <end position="375"/>
    </location>
</feature>
<dbReference type="Pfam" id="PF01061">
    <property type="entry name" value="ABC2_membrane"/>
    <property type="match status" value="1"/>
</dbReference>
<name>A0A7S4GM76_OXYMA</name>
<organism evidence="10">
    <name type="scientific">Oxyrrhis marina</name>
    <name type="common">Dinoflagellate</name>
    <dbReference type="NCBI Taxonomy" id="2969"/>
    <lineage>
        <taxon>Eukaryota</taxon>
        <taxon>Sar</taxon>
        <taxon>Alveolata</taxon>
        <taxon>Dinophyceae</taxon>
        <taxon>Oxyrrhinales</taxon>
        <taxon>Oxyrrhinaceae</taxon>
        <taxon>Oxyrrhis</taxon>
    </lineage>
</organism>
<dbReference type="InterPro" id="IPR043926">
    <property type="entry name" value="ABCG_dom"/>
</dbReference>
<evidence type="ECO:0000256" key="2">
    <source>
        <dbReference type="ARBA" id="ARBA00022448"/>
    </source>
</evidence>
<dbReference type="PANTHER" id="PTHR48041:SF139">
    <property type="entry name" value="PROTEIN SCARLET"/>
    <property type="match status" value="1"/>
</dbReference>
<feature type="domain" description="ABC transporter" evidence="7">
    <location>
        <begin position="13"/>
        <end position="70"/>
    </location>
</feature>
<dbReference type="EMBL" id="HBJB01001047">
    <property type="protein sequence ID" value="CAE0841158.1"/>
    <property type="molecule type" value="Transcribed_RNA"/>
</dbReference>
<dbReference type="GO" id="GO:0016020">
    <property type="term" value="C:membrane"/>
    <property type="evidence" value="ECO:0007669"/>
    <property type="project" value="UniProtKB-SubCell"/>
</dbReference>
<feature type="transmembrane region" description="Helical" evidence="6">
    <location>
        <begin position="325"/>
        <end position="346"/>
    </location>
</feature>
<gene>
    <name evidence="10" type="ORF">OMAR00294_LOCUS925</name>
</gene>
<dbReference type="InterPro" id="IPR050352">
    <property type="entry name" value="ABCG_transporters"/>
</dbReference>
<keyword evidence="5 6" id="KW-0472">Membrane</keyword>
<accession>A0A7S4GM76</accession>
<feature type="domain" description="ABC-2 type transporter transmembrane" evidence="8">
    <location>
        <begin position="195"/>
        <end position="405"/>
    </location>
</feature>
<feature type="domain" description="ABC transporter family G" evidence="9">
    <location>
        <begin position="99"/>
        <end position="155"/>
    </location>
</feature>
<evidence type="ECO:0008006" key="11">
    <source>
        <dbReference type="Google" id="ProtNLM"/>
    </source>
</evidence>
<evidence type="ECO:0000259" key="9">
    <source>
        <dbReference type="Pfam" id="PF19055"/>
    </source>
</evidence>
<reference evidence="10" key="1">
    <citation type="submission" date="2021-01" db="EMBL/GenBank/DDBJ databases">
        <authorList>
            <person name="Corre E."/>
            <person name="Pelletier E."/>
            <person name="Niang G."/>
            <person name="Scheremetjew M."/>
            <person name="Finn R."/>
            <person name="Kale V."/>
            <person name="Holt S."/>
            <person name="Cochrane G."/>
            <person name="Meng A."/>
            <person name="Brown T."/>
            <person name="Cohen L."/>
        </authorList>
    </citation>
    <scope>NUCLEOTIDE SEQUENCE</scope>
    <source>
        <strain evidence="10">LB1974</strain>
    </source>
</reference>
<dbReference type="GO" id="GO:0140359">
    <property type="term" value="F:ABC-type transporter activity"/>
    <property type="evidence" value="ECO:0007669"/>
    <property type="project" value="InterPro"/>
</dbReference>
<evidence type="ECO:0000313" key="10">
    <source>
        <dbReference type="EMBL" id="CAE0841158.1"/>
    </source>
</evidence>
<feature type="transmembrane region" description="Helical" evidence="6">
    <location>
        <begin position="246"/>
        <end position="268"/>
    </location>
</feature>
<dbReference type="GO" id="GO:0016887">
    <property type="term" value="F:ATP hydrolysis activity"/>
    <property type="evidence" value="ECO:0007669"/>
    <property type="project" value="InterPro"/>
</dbReference>
<dbReference type="InterPro" id="IPR013525">
    <property type="entry name" value="ABC2_TM"/>
</dbReference>
<evidence type="ECO:0000256" key="6">
    <source>
        <dbReference type="SAM" id="Phobius"/>
    </source>
</evidence>
<dbReference type="PANTHER" id="PTHR48041">
    <property type="entry name" value="ABC TRANSPORTER G FAMILY MEMBER 28"/>
    <property type="match status" value="1"/>
</dbReference>
<evidence type="ECO:0000256" key="1">
    <source>
        <dbReference type="ARBA" id="ARBA00004141"/>
    </source>
</evidence>
<dbReference type="Pfam" id="PF19055">
    <property type="entry name" value="ABC2_membrane_7"/>
    <property type="match status" value="1"/>
</dbReference>
<proteinExistence type="predicted"/>
<keyword evidence="2" id="KW-0813">Transport</keyword>
<dbReference type="Pfam" id="PF00005">
    <property type="entry name" value="ABC_tran"/>
    <property type="match status" value="1"/>
</dbReference>
<evidence type="ECO:0000256" key="4">
    <source>
        <dbReference type="ARBA" id="ARBA00022989"/>
    </source>
</evidence>
<keyword evidence="4 6" id="KW-1133">Transmembrane helix</keyword>
<comment type="subcellular location">
    <subcellularLocation>
        <location evidence="1">Membrane</location>
        <topology evidence="1">Multi-pass membrane protein</topology>
    </subcellularLocation>
</comment>
<evidence type="ECO:0000259" key="8">
    <source>
        <dbReference type="Pfam" id="PF01061"/>
    </source>
</evidence>
<dbReference type="AlphaFoldDB" id="A0A7S4GM76"/>
<sequence>MAELRLGGSVDRKAIVDKLLDRLSLNKAADTVVGEPGVSSGMSGGERKRLNVGLSLVSNPDLLFLDEPTSGLDAKKARLLVEDLRAVADDGVTIISTIHQPSEEVFRLFTKVMLLSQGELVFLGSVPELLETLSAAGFPCPNGLNPADFVVEQLDKPEVAAAIAAKRPALTRRAVTVSQATGDSVDRRVSEMSKMWTLLRRNIACTKREPMLTKIRFIQSVGIALVCGFLFFQLDLNLLGVKSRSGAIFMLALTQMLFGLLGTLNVFIGERPVFLRETLDRCYSPASFYCARVIVDTVVQSVFGSVVVAISYFMVGFNSDSVSNFLVAVAVLVVMSNCGSSVGFVMSARTGNINAALALAPMAIMPQVLLSGFMIDTTSMVPPFNGLSFATFFRYAYQALLFNEFNCGERPACDAAGSDWIMQGDKSCDDSPCKYCCDAAELVAGGICPVTTCQEALASLGLAGSEVWPLADTESETVLHNVLMLCALMVVLRTLGYIVLVRVFRSADRATRMIKK</sequence>
<feature type="transmembrane region" description="Helical" evidence="6">
    <location>
        <begin position="482"/>
        <end position="504"/>
    </location>
</feature>
<dbReference type="InterPro" id="IPR027417">
    <property type="entry name" value="P-loop_NTPase"/>
</dbReference>
<evidence type="ECO:0000256" key="5">
    <source>
        <dbReference type="ARBA" id="ARBA00023136"/>
    </source>
</evidence>
<protein>
    <recommendedName>
        <fullName evidence="11">ABC transporter domain-containing protein</fullName>
    </recommendedName>
</protein>